<dbReference type="EMBL" id="GBXM01018933">
    <property type="protein sequence ID" value="JAH89644.1"/>
    <property type="molecule type" value="Transcribed_RNA"/>
</dbReference>
<reference evidence="1" key="1">
    <citation type="submission" date="2014-11" db="EMBL/GenBank/DDBJ databases">
        <authorList>
            <person name="Amaro Gonzalez C."/>
        </authorList>
    </citation>
    <scope>NUCLEOTIDE SEQUENCE</scope>
</reference>
<protein>
    <submittedName>
        <fullName evidence="1">Uncharacterized protein</fullName>
    </submittedName>
</protein>
<dbReference type="AlphaFoldDB" id="A0A0E9WGX0"/>
<name>A0A0E9WGX0_ANGAN</name>
<accession>A0A0E9WGX0</accession>
<reference evidence="1" key="2">
    <citation type="journal article" date="2015" name="Fish Shellfish Immunol.">
        <title>Early steps in the European eel (Anguilla anguilla)-Vibrio vulnificus interaction in the gills: Role of the RtxA13 toxin.</title>
        <authorList>
            <person name="Callol A."/>
            <person name="Pajuelo D."/>
            <person name="Ebbesson L."/>
            <person name="Teles M."/>
            <person name="MacKenzie S."/>
            <person name="Amaro C."/>
        </authorList>
    </citation>
    <scope>NUCLEOTIDE SEQUENCE</scope>
</reference>
<organism evidence="1">
    <name type="scientific">Anguilla anguilla</name>
    <name type="common">European freshwater eel</name>
    <name type="synonym">Muraena anguilla</name>
    <dbReference type="NCBI Taxonomy" id="7936"/>
    <lineage>
        <taxon>Eukaryota</taxon>
        <taxon>Metazoa</taxon>
        <taxon>Chordata</taxon>
        <taxon>Craniata</taxon>
        <taxon>Vertebrata</taxon>
        <taxon>Euteleostomi</taxon>
        <taxon>Actinopterygii</taxon>
        <taxon>Neopterygii</taxon>
        <taxon>Teleostei</taxon>
        <taxon>Anguilliformes</taxon>
        <taxon>Anguillidae</taxon>
        <taxon>Anguilla</taxon>
    </lineage>
</organism>
<sequence>MYCIISHVLERESSTQQYKMKPKMGNISYNLPMENNIQQQITTCVHATHVSVQAQATRKLYSKCKSLSKRNEYMQRLWETYRDCKAIQYKGTNGTRTCIQKTSTTGKNNSTEIWGSSWLRF</sequence>
<evidence type="ECO:0000313" key="1">
    <source>
        <dbReference type="EMBL" id="JAH89644.1"/>
    </source>
</evidence>
<proteinExistence type="predicted"/>